<evidence type="ECO:0000256" key="1">
    <source>
        <dbReference type="SAM" id="Phobius"/>
    </source>
</evidence>
<keyword evidence="1" id="KW-0472">Membrane</keyword>
<comment type="caution">
    <text evidence="2">The sequence shown here is derived from an EMBL/GenBank/DDBJ whole genome shotgun (WGS) entry which is preliminary data.</text>
</comment>
<dbReference type="EMBL" id="MDDC01000007">
    <property type="protein sequence ID" value="OIQ59809.1"/>
    <property type="molecule type" value="Genomic_DNA"/>
</dbReference>
<gene>
    <name evidence="2" type="ORF">MOTE_10650</name>
</gene>
<keyword evidence="1" id="KW-1133">Transmembrane helix</keyword>
<dbReference type="Proteomes" id="UP000182811">
    <property type="component" value="Unassembled WGS sequence"/>
</dbReference>
<organism evidence="2 3">
    <name type="scientific">Neomoorella thermoacetica</name>
    <name type="common">Clostridium thermoaceticum</name>
    <dbReference type="NCBI Taxonomy" id="1525"/>
    <lineage>
        <taxon>Bacteria</taxon>
        <taxon>Bacillati</taxon>
        <taxon>Bacillota</taxon>
        <taxon>Clostridia</taxon>
        <taxon>Neomoorellales</taxon>
        <taxon>Neomoorellaceae</taxon>
        <taxon>Neomoorella</taxon>
    </lineage>
</organism>
<name>A0A1J5NL00_NEOTH</name>
<sequence length="42" mass="4856">MVNTRMGNADRCREWLENLKRVLAVALLVSFVFGLCLGYWLP</sequence>
<evidence type="ECO:0000313" key="3">
    <source>
        <dbReference type="Proteomes" id="UP000182811"/>
    </source>
</evidence>
<accession>A0A1J5NL00</accession>
<proteinExistence type="predicted"/>
<keyword evidence="1" id="KW-0812">Transmembrane</keyword>
<feature type="transmembrane region" description="Helical" evidence="1">
    <location>
        <begin position="21"/>
        <end position="41"/>
    </location>
</feature>
<reference evidence="2 3" key="1">
    <citation type="submission" date="2016-08" db="EMBL/GenBank/DDBJ databases">
        <title>Genome-based comparison of Moorella thermoacetic strains.</title>
        <authorList>
            <person name="Poehlein A."/>
            <person name="Bengelsdorf F.R."/>
            <person name="Esser C."/>
            <person name="Duerre P."/>
            <person name="Daniel R."/>
        </authorList>
    </citation>
    <scope>NUCLEOTIDE SEQUENCE [LARGE SCALE GENOMIC DNA]</scope>
    <source>
        <strain evidence="2 3">DSM 21394</strain>
    </source>
</reference>
<dbReference type="AlphaFoldDB" id="A0A1J5NL00"/>
<protein>
    <submittedName>
        <fullName evidence="2">Uncharacterized protein</fullName>
    </submittedName>
</protein>
<evidence type="ECO:0000313" key="2">
    <source>
        <dbReference type="EMBL" id="OIQ59809.1"/>
    </source>
</evidence>